<keyword evidence="2" id="KW-1185">Reference proteome</keyword>
<dbReference type="Proteomes" id="UP000823775">
    <property type="component" value="Unassembled WGS sequence"/>
</dbReference>
<gene>
    <name evidence="1" type="ORF">HAX54_011522</name>
</gene>
<dbReference type="EMBL" id="JACEIK010001656">
    <property type="protein sequence ID" value="MCD7471206.1"/>
    <property type="molecule type" value="Genomic_DNA"/>
</dbReference>
<evidence type="ECO:0000313" key="1">
    <source>
        <dbReference type="EMBL" id="MCD7471206.1"/>
    </source>
</evidence>
<organism evidence="1 2">
    <name type="scientific">Datura stramonium</name>
    <name type="common">Jimsonweed</name>
    <name type="synonym">Common thornapple</name>
    <dbReference type="NCBI Taxonomy" id="4076"/>
    <lineage>
        <taxon>Eukaryota</taxon>
        <taxon>Viridiplantae</taxon>
        <taxon>Streptophyta</taxon>
        <taxon>Embryophyta</taxon>
        <taxon>Tracheophyta</taxon>
        <taxon>Spermatophyta</taxon>
        <taxon>Magnoliopsida</taxon>
        <taxon>eudicotyledons</taxon>
        <taxon>Gunneridae</taxon>
        <taxon>Pentapetalae</taxon>
        <taxon>asterids</taxon>
        <taxon>lamiids</taxon>
        <taxon>Solanales</taxon>
        <taxon>Solanaceae</taxon>
        <taxon>Solanoideae</taxon>
        <taxon>Datureae</taxon>
        <taxon>Datura</taxon>
    </lineage>
</organism>
<proteinExistence type="predicted"/>
<comment type="caution">
    <text evidence="1">The sequence shown here is derived from an EMBL/GenBank/DDBJ whole genome shotgun (WGS) entry which is preliminary data.</text>
</comment>
<evidence type="ECO:0000313" key="2">
    <source>
        <dbReference type="Proteomes" id="UP000823775"/>
    </source>
</evidence>
<accession>A0ABS8TI88</accession>
<name>A0ABS8TI88_DATST</name>
<protein>
    <submittedName>
        <fullName evidence="1">Uncharacterized protein</fullName>
    </submittedName>
</protein>
<sequence>MLVVCGVSTEIRRRGKTQEEREGGLGLLFMVVRVVFQPTMARSNGKNVNGIIGGNGGACMQLWRWHGWYLVGVNGGRGGERRGRSAYRKLWRFAGKWWLRLAAVDSGDAGGREGDDWAAVFCVAGKNGEKKRVEEFRRKLWR</sequence>
<reference evidence="1 2" key="1">
    <citation type="journal article" date="2021" name="BMC Genomics">
        <title>Datura genome reveals duplications of psychoactive alkaloid biosynthetic genes and high mutation rate following tissue culture.</title>
        <authorList>
            <person name="Rajewski A."/>
            <person name="Carter-House D."/>
            <person name="Stajich J."/>
            <person name="Litt A."/>
        </authorList>
    </citation>
    <scope>NUCLEOTIDE SEQUENCE [LARGE SCALE GENOMIC DNA]</scope>
    <source>
        <strain evidence="1">AR-01</strain>
    </source>
</reference>